<dbReference type="RefSeq" id="WP_042555529.1">
    <property type="nucleotide sequence ID" value="NZ_JXQW01000061.1"/>
</dbReference>
<comment type="caution">
    <text evidence="2">The sequence shown here is derived from an EMBL/GenBank/DDBJ whole genome shotgun (WGS) entry which is preliminary data.</text>
</comment>
<dbReference type="PROSITE" id="PS51750">
    <property type="entry name" value="BRO_N"/>
    <property type="match status" value="1"/>
</dbReference>
<evidence type="ECO:0000313" key="3">
    <source>
        <dbReference type="Proteomes" id="UP000032068"/>
    </source>
</evidence>
<proteinExistence type="predicted"/>
<dbReference type="OrthoDB" id="6982796at2"/>
<dbReference type="Pfam" id="PF02498">
    <property type="entry name" value="Bro-N"/>
    <property type="match status" value="1"/>
</dbReference>
<dbReference type="PANTHER" id="PTHR36180">
    <property type="entry name" value="DNA-BINDING PROTEIN-RELATED-RELATED"/>
    <property type="match status" value="1"/>
</dbReference>
<feature type="domain" description="Bro-N" evidence="1">
    <location>
        <begin position="1"/>
        <end position="107"/>
    </location>
</feature>
<dbReference type="SMART" id="SM01040">
    <property type="entry name" value="Bro-N"/>
    <property type="match status" value="1"/>
</dbReference>
<dbReference type="InterPro" id="IPR003497">
    <property type="entry name" value="BRO_N_domain"/>
</dbReference>
<dbReference type="Proteomes" id="UP000032068">
    <property type="component" value="Unassembled WGS sequence"/>
</dbReference>
<sequence length="159" mass="18433">MNEHFESLRFTRHNRFLHALMLDSQAWFSVVDLGRLMGCHLNERLIRKLDDDQHRIISLNHHGNVRPTLMVSESGMYALMVYHHIPENQNLRRWLTHEVIPTLRATCAPTPEQAPSLSSLQWAGLSVSLLHWRNEAWVKWRDMPALIPSVEKAAGRSQG</sequence>
<organism evidence="2 3">
    <name type="scientific">Pseudomonas fulva</name>
    <dbReference type="NCBI Taxonomy" id="47880"/>
    <lineage>
        <taxon>Bacteria</taxon>
        <taxon>Pseudomonadati</taxon>
        <taxon>Pseudomonadota</taxon>
        <taxon>Gammaproteobacteria</taxon>
        <taxon>Pseudomonadales</taxon>
        <taxon>Pseudomonadaceae</taxon>
        <taxon>Pseudomonas</taxon>
    </lineage>
</organism>
<dbReference type="AlphaFoldDB" id="A0A0D0KGB0"/>
<name>A0A0D0KGB0_9PSED</name>
<accession>A0A0D0KGB0</accession>
<evidence type="ECO:0000313" key="2">
    <source>
        <dbReference type="EMBL" id="KIP97054.1"/>
    </source>
</evidence>
<evidence type="ECO:0000259" key="1">
    <source>
        <dbReference type="PROSITE" id="PS51750"/>
    </source>
</evidence>
<gene>
    <name evidence="2" type="ORF">RU08_19595</name>
</gene>
<dbReference type="EMBL" id="JXQW01000061">
    <property type="protein sequence ID" value="KIP97054.1"/>
    <property type="molecule type" value="Genomic_DNA"/>
</dbReference>
<dbReference type="PANTHER" id="PTHR36180:SF2">
    <property type="entry name" value="BRO FAMILY PROTEIN"/>
    <property type="match status" value="1"/>
</dbReference>
<reference evidence="2 3" key="1">
    <citation type="submission" date="2014-12" db="EMBL/GenBank/DDBJ databases">
        <title>16Stimator: statistical estimation of ribosomal gene copy numbers from draft genome assemblies.</title>
        <authorList>
            <person name="Perisin M.A."/>
            <person name="Vetter M."/>
            <person name="Gilbert J.A."/>
            <person name="Bergelson J."/>
        </authorList>
    </citation>
    <scope>NUCLEOTIDE SEQUENCE [LARGE SCALE GENOMIC DNA]</scope>
    <source>
        <strain evidence="2 3">MEJ086</strain>
    </source>
</reference>
<protein>
    <submittedName>
        <fullName evidence="2">Phage antirepressor protein</fullName>
    </submittedName>
</protein>